<dbReference type="OrthoDB" id="2134186at2"/>
<feature type="transmembrane region" description="Helical" evidence="1">
    <location>
        <begin position="12"/>
        <end position="29"/>
    </location>
</feature>
<dbReference type="STRING" id="371602.SAMN04487984_0310"/>
<dbReference type="Gene3D" id="3.40.50.1820">
    <property type="entry name" value="alpha/beta hydrolase"/>
    <property type="match status" value="1"/>
</dbReference>
<evidence type="ECO:0000313" key="3">
    <source>
        <dbReference type="Proteomes" id="UP000243884"/>
    </source>
</evidence>
<keyword evidence="1" id="KW-0472">Membrane</keyword>
<accession>A0A1W1Y412</accession>
<protein>
    <submittedName>
        <fullName evidence="2">Acetyl esterase/lipase</fullName>
    </submittedName>
</protein>
<evidence type="ECO:0000313" key="2">
    <source>
        <dbReference type="EMBL" id="SMC30895.1"/>
    </source>
</evidence>
<dbReference type="InterPro" id="IPR029058">
    <property type="entry name" value="AB_hydrolase_fold"/>
</dbReference>
<keyword evidence="1" id="KW-0812">Transmembrane</keyword>
<dbReference type="SUPFAM" id="SSF53474">
    <property type="entry name" value="alpha/beta-Hydrolases"/>
    <property type="match status" value="1"/>
</dbReference>
<keyword evidence="1" id="KW-1133">Transmembrane helix</keyword>
<sequence length="322" mass="37109">MSGENRNRGVRLGLAAIASGLGYAFHALSQDRSIRSKIREDAGKIKQNLASDDSEEAAVKRINHRINAYKASSDLLNCPFAQDVTTESYLGGEVQWINFHQLKMTNHVLVYFHGGQRLEPMQPEEWRFVHRLGKEQSLPIAIIPIQPLFVRSFEREIEQTYSLFKNIQQRYSGKEWISLSYDSGALLALNLAEVAPQLFNRMIILSAWFGLPSSQLIISENDYYTRLTENQLISELWQEKNDVIPIDHIQIADMPLVVFIGGSYDSLRNGMMQLYKRLRAHNKPTRYYQFDRMVHDFALRSLPEADEAIDIIYQEIKNVIET</sequence>
<dbReference type="Proteomes" id="UP000243884">
    <property type="component" value="Unassembled WGS sequence"/>
</dbReference>
<dbReference type="AlphaFoldDB" id="A0A1W1Y412"/>
<gene>
    <name evidence="2" type="ORF">SAMN04487984_0310</name>
</gene>
<proteinExistence type="predicted"/>
<organism evidence="2 3">
    <name type="scientific">Aerococcus suis</name>
    <dbReference type="NCBI Taxonomy" id="371602"/>
    <lineage>
        <taxon>Bacteria</taxon>
        <taxon>Bacillati</taxon>
        <taxon>Bacillota</taxon>
        <taxon>Bacilli</taxon>
        <taxon>Lactobacillales</taxon>
        <taxon>Aerococcaceae</taxon>
        <taxon>Aerococcus</taxon>
    </lineage>
</organism>
<name>A0A1W1Y412_9LACT</name>
<evidence type="ECO:0000256" key="1">
    <source>
        <dbReference type="SAM" id="Phobius"/>
    </source>
</evidence>
<dbReference type="RefSeq" id="WP_084097910.1">
    <property type="nucleotide sequence ID" value="NZ_FWXK01000001.1"/>
</dbReference>
<reference evidence="3" key="1">
    <citation type="submission" date="2017-04" db="EMBL/GenBank/DDBJ databases">
        <authorList>
            <person name="Varghese N."/>
            <person name="Submissions S."/>
        </authorList>
    </citation>
    <scope>NUCLEOTIDE SEQUENCE [LARGE SCALE GENOMIC DNA]</scope>
    <source>
        <strain evidence="3">DSM 21500</strain>
    </source>
</reference>
<dbReference type="EMBL" id="FWXK01000001">
    <property type="protein sequence ID" value="SMC30895.1"/>
    <property type="molecule type" value="Genomic_DNA"/>
</dbReference>
<keyword evidence="3" id="KW-1185">Reference proteome</keyword>